<organism evidence="16 17">
    <name type="scientific">Erysiphe pulchra</name>
    <dbReference type="NCBI Taxonomy" id="225359"/>
    <lineage>
        <taxon>Eukaryota</taxon>
        <taxon>Fungi</taxon>
        <taxon>Dikarya</taxon>
        <taxon>Ascomycota</taxon>
        <taxon>Pezizomycotina</taxon>
        <taxon>Leotiomycetes</taxon>
        <taxon>Erysiphales</taxon>
        <taxon>Erysiphaceae</taxon>
        <taxon>Erysiphe</taxon>
    </lineage>
</organism>
<evidence type="ECO:0000256" key="7">
    <source>
        <dbReference type="ARBA" id="ARBA00022777"/>
    </source>
</evidence>
<sequence length="2418" mass="270824">MSSHKSLRASVDHPLQLNIRSRNNSQTSISESDIIDNEQLSQALDKIHITASHSETLTTFNEFAVPPSSASNAESKSIRGDIMQNGLSGLYSRFRGAVGVVKEKTGTSLTTAGQEISGKLASVPATAKSISNGRLSMTSMTKATISKAVVPTVAPINVSAFKNEDVTQGNLDNNILETTTSTNPTARNLPTMLKLNDSKQKQHNLSDPCTKEITRTNEANLIDTGTKVKPDHDPLGGDGIIEKGNRISGPISSANSTFSSSRTIEAARGVNLSASSIAKRPAAIDLVTQSHLSGFQASRASLGSVENSISEANPANTSAQNSVYHASFSVDDRSQLAYLGKNRISGTTSNEGTPEVVNVRLEQMRKQVLSKEFWMADDICKECFLCGDTFSAFRRKHHCRTCGCIFDSKCTSIVSGQRFGVQGSLRVCTTCLDVINRRHDSSGSEDSADDSTLPTIFQSQYYDYGSIAQANIHEEIFTPGQEIDPSDGNSKSRPLATPMMAIPATRRIDDSTNRRSAVLEIDVPQLSRPSSSRSLIGLSTGGRPPSSGHKRHHSKHNMISRYKNIADERPPFHRGIIDDIGKKSKLPAFHDDNIIDPDLAPYMSDEGSSADEQLSIFATINQANIMSPIFDNDRPGFGSLSSNGKKHRVRAADKSISGISFTSRNIDDFNGNSSMGGFSRLSRRRNLSATNNNLHYARTSPWHQAPGFGNIDEKSAGKESSSTLGNSRMIRSASMRDSKAPPIELNSASLHHVRRLLFQLLDDAKIPNLVSWEKALVPILLQCTDDVNPNVRAGDDIDIRHYVKLKKIPGGKPGATAYVSGVVFTKNLALKSMSRTISNPRIVIVSFPIEYQRHQHHFMSLEPVIAQEKEFLRNMVNRIASLRPQLLLVQKHVSGLALQYLTEAGIAVAYNVKQSVIEAVSRCAQTEIISSIDMVALKPVRIGKSAGFDLKTYVHEDIPCKKKTYVYLSGCSKDLGCTIVLRGGNMEILTKMKRITEFMLYVVYNLKLETSLMRDEFVLIPSIADNSGSATISDKRASLASNDKNFSNKYAYGKSKLENSQEQTKESQSKIIQVDNTQSKKQDIVPSIGTSVLNPNHEPHSNNSEEDQLPEDIPMPTFYSDIVAKYQTKILSASPFVKFVQPYLLMQAREQERRLIYFKRLRDQDNYVEQTEMEKSKPQKFQLIRPEMVHNPVKGAPRQIMEVLHAVHDAEYDKALHNYQTQKRQWENYLQGSLDLFEPYAHQNITVLYTVVCTATSIPCAGPDLLTLVFYNEHVKFDSDCTLGQYVEDLCLNANISCASNGCERKMCEHHRTYVHGEARITVFVEKYPCKIKGLQDSILMWSYCKICRKETPVMPMSENTWKYSLGKYLELSFWSTKLHLRAGLCNHDIHRDHLRYFGYRNVAIRIHYDPIDLLEIIVPRARITWKVDHDLWLKNEIFSKFEEKWNRFMASVHSRIKGINIDSVAPEKSEACKAEVERLTKLALEEHGALIRKLQQKYMDSKYYEIIPLNRAVREMQEKVAKWDDAFADFDANFFPSEKDIRRLAALQLKGMFIDRDDSTPSAISVEAPEVTPDLDKKSFDSIPNKNSNPSNISTDELQDDLSTVVEESKNNTQLSITTEKISSLKEPSSSLSVPDIPICIDNKGISHIDIIASTKKDITNQKNLTPVLPFNDFSPNDNLMSFESTGRCLSGSSLESIQSENEEKIHRSNQSIAESVSSLSEISGIPRPTERISSRRSISVASPTFGRNQSQPPHILRRANFKARVKSKKNNQRAGSGLSTSPLELNAPSEVEQAKLTEKKNPENLDLGTIKALRKAGHSMIPRSVHHKYKDSKVSNLAKHFEQLSREFEKERLKDRKQRAARVTQSRTFPKASSKPIVEVYRDVNEAVEERSHTDEDICTQQIIDHDSQAPETPKEVEVPETLPVTDNSGGLSPTGTTITGDETVVEAEYNQQTTSQAESDEEGTVSDVENSMLVDIVPSNTEKNEKLRLRKPGAEMSLEIPKHEKNSLMKLLTNFWAERSASGWTPLEYPMSASDHIFEDVDVIVREDEPSSLIAFALQTQDYKDKLEDIRRQGQVSNDNTGSSIPDITETRDISEDGLNQVGVEKSLLRATGTHLAYSFVDGSARMQCKIFFAEQFDAVRRKCGVSERIVESLSRCLKWDSKGGKTKSVFLKTLDDRLVLKSLSPIETAAFLKFAPAYFTLIAEALFHDLPTVIAKLLGFYQIIIKNPTTGTEIKWDVLLMENLFYDRSPTRIFDLKGSMRNRKIQSTGEQNEVLLDENMVEFIYESPLFVREHSKKLLRAAIFNDTLFLQRNDVMDYSLMIAVDEVFARKELVVGIIDVVRTYTWDKKLESWIKDRGFAGGGRNRPTVTSPKEYKSRFREAMNRYILQAPNSWHQLQQVERKSTVNSHSSKVN</sequence>
<feature type="compositionally biased region" description="Low complexity" evidence="13">
    <location>
        <begin position="1583"/>
        <end position="1595"/>
    </location>
</feature>
<dbReference type="PANTHER" id="PTHR45748">
    <property type="entry name" value="1-PHOSPHATIDYLINOSITOL 3-PHOSPHATE 5-KINASE-RELATED"/>
    <property type="match status" value="1"/>
</dbReference>
<dbReference type="FunFam" id="3.30.800.10:FF:000005">
    <property type="entry name" value="1-phosphatidylinositol-3-phosphate 5-kinase (Fab1)"/>
    <property type="match status" value="1"/>
</dbReference>
<evidence type="ECO:0000259" key="14">
    <source>
        <dbReference type="PROSITE" id="PS50178"/>
    </source>
</evidence>
<keyword evidence="4" id="KW-0479">Metal-binding</keyword>
<accession>A0A2S4Q0G7</accession>
<dbReference type="Gene3D" id="3.30.800.10">
    <property type="entry name" value="Phosphatidylinositol Phosphate Kinase II Beta"/>
    <property type="match status" value="1"/>
</dbReference>
<evidence type="ECO:0000256" key="9">
    <source>
        <dbReference type="ARBA" id="ARBA00022840"/>
    </source>
</evidence>
<feature type="compositionally biased region" description="Basic and acidic residues" evidence="13">
    <location>
        <begin position="1910"/>
        <end position="1920"/>
    </location>
</feature>
<dbReference type="InterPro" id="IPR027483">
    <property type="entry name" value="PInositol-4-P-4/5-kinase_C_sf"/>
</dbReference>
<feature type="domain" description="FYVE-type" evidence="14">
    <location>
        <begin position="377"/>
        <end position="436"/>
    </location>
</feature>
<evidence type="ECO:0000259" key="15">
    <source>
        <dbReference type="PROSITE" id="PS51455"/>
    </source>
</evidence>
<evidence type="ECO:0000313" key="16">
    <source>
        <dbReference type="EMBL" id="POS87778.1"/>
    </source>
</evidence>
<evidence type="ECO:0000256" key="11">
    <source>
        <dbReference type="PROSITE-ProRule" id="PRU00091"/>
    </source>
</evidence>
<dbReference type="InterPro" id="IPR000306">
    <property type="entry name" value="Znf_FYVE"/>
</dbReference>
<dbReference type="GO" id="GO:0005524">
    <property type="term" value="F:ATP binding"/>
    <property type="evidence" value="ECO:0007669"/>
    <property type="project" value="UniProtKB-UniRule"/>
</dbReference>
<feature type="compositionally biased region" description="Polar residues" evidence="13">
    <location>
        <begin position="1710"/>
        <end position="1723"/>
    </location>
</feature>
<feature type="region of interest" description="Disordered" evidence="13">
    <location>
        <begin position="1701"/>
        <end position="1789"/>
    </location>
</feature>
<dbReference type="Proteomes" id="UP000237438">
    <property type="component" value="Unassembled WGS sequence"/>
</dbReference>
<dbReference type="FunFam" id="3.30.40.10:FF:000283">
    <property type="entry name" value="1-phosphatidylinositol-3-phosphate 5-kinase (Fab1)"/>
    <property type="match status" value="1"/>
</dbReference>
<dbReference type="SMART" id="SM00064">
    <property type="entry name" value="FYVE"/>
    <property type="match status" value="1"/>
</dbReference>
<dbReference type="GO" id="GO:0000285">
    <property type="term" value="F:1-phosphatidylinositol-3-phosphate 5-kinase activity"/>
    <property type="evidence" value="ECO:0007669"/>
    <property type="project" value="UniProtKB-EC"/>
</dbReference>
<feature type="compositionally biased region" description="Polar residues" evidence="13">
    <location>
        <begin position="1742"/>
        <end position="1754"/>
    </location>
</feature>
<keyword evidence="7 12" id="KW-0418">Kinase</keyword>
<protein>
    <recommendedName>
        <fullName evidence="2">1-phosphatidylinositol-3-phosphate 5-kinase</fullName>
        <ecNumber evidence="2">2.7.1.150</ecNumber>
    </recommendedName>
    <alternativeName>
        <fullName evidence="10">Type III PIP kinase</fullName>
    </alternativeName>
</protein>
<dbReference type="Pfam" id="PF01504">
    <property type="entry name" value="PIP5K"/>
    <property type="match status" value="2"/>
</dbReference>
<dbReference type="Gene3D" id="3.30.810.10">
    <property type="entry name" value="2-Layer Sandwich"/>
    <property type="match status" value="1"/>
</dbReference>
<dbReference type="GO" id="GO:0046854">
    <property type="term" value="P:phosphatidylinositol phosphate biosynthetic process"/>
    <property type="evidence" value="ECO:0007669"/>
    <property type="project" value="TreeGrafter"/>
</dbReference>
<dbReference type="InterPro" id="IPR017455">
    <property type="entry name" value="Znf_FYVE-rel"/>
</dbReference>
<dbReference type="SUPFAM" id="SSF56104">
    <property type="entry name" value="SAICAR synthase-like"/>
    <property type="match status" value="1"/>
</dbReference>
<dbReference type="STRING" id="225359.A0A2S4Q0G7"/>
<feature type="non-terminal residue" evidence="16">
    <location>
        <position position="2418"/>
    </location>
</feature>
<dbReference type="InterPro" id="IPR002498">
    <property type="entry name" value="PInositol-4-P-4/5-kinase_core"/>
</dbReference>
<dbReference type="Gene3D" id="3.50.7.10">
    <property type="entry name" value="GroEL"/>
    <property type="match status" value="1"/>
</dbReference>
<dbReference type="FunFam" id="3.50.7.10:FF:000007">
    <property type="entry name" value="1-phosphatidylinositol 3-phosphate 5-kinase isoform X1"/>
    <property type="match status" value="1"/>
</dbReference>
<feature type="region of interest" description="Disordered" evidence="13">
    <location>
        <begin position="705"/>
        <end position="727"/>
    </location>
</feature>
<dbReference type="InterPro" id="IPR013083">
    <property type="entry name" value="Znf_RING/FYVE/PHD"/>
</dbReference>
<evidence type="ECO:0000256" key="8">
    <source>
        <dbReference type="ARBA" id="ARBA00022833"/>
    </source>
</evidence>
<keyword evidence="3 12" id="KW-0808">Transferase</keyword>
<dbReference type="PANTHER" id="PTHR45748:SF7">
    <property type="entry name" value="1-PHOSPHATIDYLINOSITOL 3-PHOSPHATE 5-KINASE-RELATED"/>
    <property type="match status" value="1"/>
</dbReference>
<evidence type="ECO:0000256" key="2">
    <source>
        <dbReference type="ARBA" id="ARBA00012009"/>
    </source>
</evidence>
<dbReference type="CDD" id="cd17300">
    <property type="entry name" value="PIPKc_PIKfyve"/>
    <property type="match status" value="1"/>
</dbReference>
<evidence type="ECO:0000256" key="5">
    <source>
        <dbReference type="ARBA" id="ARBA00022741"/>
    </source>
</evidence>
<feature type="region of interest" description="Disordered" evidence="13">
    <location>
        <begin position="1910"/>
        <end position="1939"/>
    </location>
</feature>
<keyword evidence="5 12" id="KW-0547">Nucleotide-binding</keyword>
<dbReference type="PROSITE" id="PS50178">
    <property type="entry name" value="ZF_FYVE"/>
    <property type="match status" value="1"/>
</dbReference>
<feature type="region of interest" description="Disordered" evidence="13">
    <location>
        <begin position="1057"/>
        <end position="1111"/>
    </location>
</feature>
<feature type="compositionally biased region" description="Polar residues" evidence="13">
    <location>
        <begin position="1774"/>
        <end position="1785"/>
    </location>
</feature>
<name>A0A2S4Q0G7_9PEZI</name>
<dbReference type="EC" id="2.7.1.150" evidence="2"/>
<dbReference type="GO" id="GO:0008270">
    <property type="term" value="F:zinc ion binding"/>
    <property type="evidence" value="ECO:0007669"/>
    <property type="project" value="UniProtKB-KW"/>
</dbReference>
<evidence type="ECO:0000256" key="12">
    <source>
        <dbReference type="PROSITE-ProRule" id="PRU00781"/>
    </source>
</evidence>
<feature type="compositionally biased region" description="Low complexity" evidence="13">
    <location>
        <begin position="529"/>
        <end position="543"/>
    </location>
</feature>
<comment type="catalytic activity">
    <reaction evidence="1">
        <text>a 1,2-diacyl-sn-glycero-3-phospho-(1D-myo-inositol-3-phosphate) + ATP = a 1,2-diacyl-sn-glycero-3-phospho-(1D-myo-inositol-3,5-bisphosphate) + ADP + H(+)</text>
        <dbReference type="Rhea" id="RHEA:13609"/>
        <dbReference type="ChEBI" id="CHEBI:15378"/>
        <dbReference type="ChEBI" id="CHEBI:30616"/>
        <dbReference type="ChEBI" id="CHEBI:57923"/>
        <dbReference type="ChEBI" id="CHEBI:58088"/>
        <dbReference type="ChEBI" id="CHEBI:456216"/>
        <dbReference type="EC" id="2.7.1.150"/>
    </reaction>
</comment>
<feature type="compositionally biased region" description="Basic and acidic residues" evidence="13">
    <location>
        <begin position="1057"/>
        <end position="1068"/>
    </location>
</feature>
<evidence type="ECO:0000256" key="3">
    <source>
        <dbReference type="ARBA" id="ARBA00022679"/>
    </source>
</evidence>
<dbReference type="GO" id="GO:0000329">
    <property type="term" value="C:fungal-type vacuole membrane"/>
    <property type="evidence" value="ECO:0007669"/>
    <property type="project" value="TreeGrafter"/>
</dbReference>
<feature type="region of interest" description="Disordered" evidence="13">
    <location>
        <begin position="529"/>
        <end position="555"/>
    </location>
</feature>
<feature type="compositionally biased region" description="Basic residues" evidence="13">
    <location>
        <begin position="1757"/>
        <end position="1773"/>
    </location>
</feature>
<proteinExistence type="predicted"/>
<evidence type="ECO:0000256" key="13">
    <source>
        <dbReference type="SAM" id="MobiDB-lite"/>
    </source>
</evidence>
<evidence type="ECO:0000256" key="1">
    <source>
        <dbReference type="ARBA" id="ARBA00000768"/>
    </source>
</evidence>
<dbReference type="CDD" id="cd03334">
    <property type="entry name" value="Fab1_TCP"/>
    <property type="match status" value="1"/>
</dbReference>
<dbReference type="InterPro" id="IPR027409">
    <property type="entry name" value="GroEL-like_apical_dom_sf"/>
</dbReference>
<dbReference type="GO" id="GO:0010008">
    <property type="term" value="C:endosome membrane"/>
    <property type="evidence" value="ECO:0007669"/>
    <property type="project" value="TreeGrafter"/>
</dbReference>
<dbReference type="PROSITE" id="PS51455">
    <property type="entry name" value="PIPK"/>
    <property type="match status" value="1"/>
</dbReference>
<gene>
    <name evidence="16" type="ORF">EPUL_000373</name>
</gene>
<dbReference type="InterPro" id="IPR002423">
    <property type="entry name" value="Cpn60/GroEL/TCP-1"/>
</dbReference>
<dbReference type="Pfam" id="PF00118">
    <property type="entry name" value="Cpn60_TCP1"/>
    <property type="match status" value="1"/>
</dbReference>
<dbReference type="SUPFAM" id="SSF57903">
    <property type="entry name" value="FYVE/PHD zinc finger"/>
    <property type="match status" value="1"/>
</dbReference>
<evidence type="ECO:0000313" key="17">
    <source>
        <dbReference type="Proteomes" id="UP000237438"/>
    </source>
</evidence>
<keyword evidence="17" id="KW-1185">Reference proteome</keyword>
<dbReference type="EMBL" id="PEDP01000071">
    <property type="protein sequence ID" value="POS87778.1"/>
    <property type="molecule type" value="Genomic_DNA"/>
</dbReference>
<dbReference type="SMART" id="SM00330">
    <property type="entry name" value="PIPKc"/>
    <property type="match status" value="1"/>
</dbReference>
<reference evidence="16 17" key="1">
    <citation type="submission" date="2017-10" db="EMBL/GenBank/DDBJ databases">
        <title>Development of genomic resources for the powdery mildew, Erysiphe pulchra.</title>
        <authorList>
            <person name="Wadl P.A."/>
            <person name="Mack B.M."/>
            <person name="Moore G."/>
            <person name="Beltz S.B."/>
        </authorList>
    </citation>
    <scope>NUCLEOTIDE SEQUENCE [LARGE SCALE GENOMIC DNA]</scope>
    <source>
        <strain evidence="16">Cflorida</strain>
    </source>
</reference>
<keyword evidence="8" id="KW-0862">Zinc</keyword>
<feature type="compositionally biased region" description="Polar residues" evidence="13">
    <location>
        <begin position="1929"/>
        <end position="1939"/>
    </location>
</feature>
<keyword evidence="9 12" id="KW-0067">ATP-binding</keyword>
<dbReference type="Pfam" id="PF01363">
    <property type="entry name" value="FYVE"/>
    <property type="match status" value="1"/>
</dbReference>
<dbReference type="OrthoDB" id="158357at2759"/>
<dbReference type="Gene3D" id="3.30.40.10">
    <property type="entry name" value="Zinc/RING finger domain, C3HC4 (zinc finger)"/>
    <property type="match status" value="1"/>
</dbReference>
<dbReference type="InterPro" id="IPR044769">
    <property type="entry name" value="PIKfyve_PIPKc"/>
</dbReference>
<dbReference type="InterPro" id="IPR027484">
    <property type="entry name" value="PInositol-4-P-5-kinase_N"/>
</dbReference>
<feature type="domain" description="PIPK" evidence="15">
    <location>
        <begin position="2062"/>
        <end position="2391"/>
    </location>
</feature>
<evidence type="ECO:0000256" key="10">
    <source>
        <dbReference type="ARBA" id="ARBA00075294"/>
    </source>
</evidence>
<dbReference type="SUPFAM" id="SSF52029">
    <property type="entry name" value="GroEL apical domain-like"/>
    <property type="match status" value="1"/>
</dbReference>
<evidence type="ECO:0000256" key="6">
    <source>
        <dbReference type="ARBA" id="ARBA00022771"/>
    </source>
</evidence>
<dbReference type="InterPro" id="IPR011011">
    <property type="entry name" value="Znf_FYVE_PHD"/>
</dbReference>
<keyword evidence="6 11" id="KW-0863">Zinc-finger</keyword>
<evidence type="ECO:0000256" key="4">
    <source>
        <dbReference type="ARBA" id="ARBA00022723"/>
    </source>
</evidence>
<comment type="caution">
    <text evidence="16">The sequence shown here is derived from an EMBL/GenBank/DDBJ whole genome shotgun (WGS) entry which is preliminary data.</text>
</comment>
<dbReference type="FunFam" id="3.30.810.10:FF:000001">
    <property type="entry name" value="1-phosphatidylinositol 3-phosphate 5-kinase FAB1"/>
    <property type="match status" value="1"/>
</dbReference>
<feature type="region of interest" description="Disordered" evidence="13">
    <location>
        <begin position="1576"/>
        <end position="1598"/>
    </location>
</feature>